<dbReference type="AlphaFoldDB" id="A0AAE1DCL0"/>
<evidence type="ECO:0000313" key="2">
    <source>
        <dbReference type="Proteomes" id="UP001283361"/>
    </source>
</evidence>
<dbReference type="Proteomes" id="UP001283361">
    <property type="component" value="Unassembled WGS sequence"/>
</dbReference>
<proteinExistence type="predicted"/>
<comment type="caution">
    <text evidence="1">The sequence shown here is derived from an EMBL/GenBank/DDBJ whole genome shotgun (WGS) entry which is preliminary data.</text>
</comment>
<organism evidence="1 2">
    <name type="scientific">Elysia crispata</name>
    <name type="common">lettuce slug</name>
    <dbReference type="NCBI Taxonomy" id="231223"/>
    <lineage>
        <taxon>Eukaryota</taxon>
        <taxon>Metazoa</taxon>
        <taxon>Spiralia</taxon>
        <taxon>Lophotrochozoa</taxon>
        <taxon>Mollusca</taxon>
        <taxon>Gastropoda</taxon>
        <taxon>Heterobranchia</taxon>
        <taxon>Euthyneura</taxon>
        <taxon>Panpulmonata</taxon>
        <taxon>Sacoglossa</taxon>
        <taxon>Placobranchoidea</taxon>
        <taxon>Plakobranchidae</taxon>
        <taxon>Elysia</taxon>
    </lineage>
</organism>
<reference evidence="1" key="1">
    <citation type="journal article" date="2023" name="G3 (Bethesda)">
        <title>A reference genome for the long-term kleptoplast-retaining sea slug Elysia crispata morphotype clarki.</title>
        <authorList>
            <person name="Eastman K.E."/>
            <person name="Pendleton A.L."/>
            <person name="Shaikh M.A."/>
            <person name="Suttiyut T."/>
            <person name="Ogas R."/>
            <person name="Tomko P."/>
            <person name="Gavelis G."/>
            <person name="Widhalm J.R."/>
            <person name="Wisecaver J.H."/>
        </authorList>
    </citation>
    <scope>NUCLEOTIDE SEQUENCE</scope>
    <source>
        <strain evidence="1">ECLA1</strain>
    </source>
</reference>
<name>A0AAE1DCL0_9GAST</name>
<protein>
    <submittedName>
        <fullName evidence="1">Uncharacterized protein</fullName>
    </submittedName>
</protein>
<accession>A0AAE1DCL0</accession>
<gene>
    <name evidence="1" type="ORF">RRG08_067279</name>
</gene>
<evidence type="ECO:0000313" key="1">
    <source>
        <dbReference type="EMBL" id="KAK3765556.1"/>
    </source>
</evidence>
<dbReference type="EMBL" id="JAWDGP010004286">
    <property type="protein sequence ID" value="KAK3765556.1"/>
    <property type="molecule type" value="Genomic_DNA"/>
</dbReference>
<sequence length="73" mass="8073">MKSLHEALLLNNESLDTLSGIVNAPPLNTRLKNQRLAKHSGSAYLGTKVFNTQHAISRITFITLPGAVYFIEH</sequence>
<keyword evidence="2" id="KW-1185">Reference proteome</keyword>